<keyword evidence="1" id="KW-0812">Transmembrane</keyword>
<protein>
    <submittedName>
        <fullName evidence="2">Phage holin family protein</fullName>
    </submittedName>
</protein>
<evidence type="ECO:0000313" key="2">
    <source>
        <dbReference type="EMBL" id="MYE38142.1"/>
    </source>
</evidence>
<dbReference type="Proteomes" id="UP000449092">
    <property type="component" value="Unassembled WGS sequence"/>
</dbReference>
<dbReference type="Pfam" id="PF04020">
    <property type="entry name" value="Phage_holin_4_2"/>
    <property type="match status" value="1"/>
</dbReference>
<dbReference type="EMBL" id="VXOY01000011">
    <property type="protein sequence ID" value="MYE38142.1"/>
    <property type="molecule type" value="Genomic_DNA"/>
</dbReference>
<keyword evidence="1" id="KW-1133">Transmembrane helix</keyword>
<keyword evidence="1" id="KW-0472">Membrane</keyword>
<dbReference type="PANTHER" id="PTHR37309:SF1">
    <property type="entry name" value="SLR0284 PROTEIN"/>
    <property type="match status" value="1"/>
</dbReference>
<evidence type="ECO:0000256" key="1">
    <source>
        <dbReference type="SAM" id="Phobius"/>
    </source>
</evidence>
<feature type="transmembrane region" description="Helical" evidence="1">
    <location>
        <begin position="107"/>
        <end position="128"/>
    </location>
</feature>
<accession>A0A845D9H0</accession>
<sequence length="130" mass="14008">MAVLRRVIFVALHIAIYSLALFVISENVEGITIGDEDYSDIAINGIVFISGFVLWVGATIIRPIVNLIAFPIVFITLGLFKIVINAAILGLIVLLLPYINVAGISEFITLLILVSIADLAGSTILTLLEK</sequence>
<feature type="transmembrane region" description="Helical" evidence="1">
    <location>
        <begin position="41"/>
        <end position="61"/>
    </location>
</feature>
<proteinExistence type="predicted"/>
<reference evidence="2 3" key="1">
    <citation type="submission" date="2019-09" db="EMBL/GenBank/DDBJ databases">
        <title>Characterisation of the sponge microbiome using genome-centric metagenomics.</title>
        <authorList>
            <person name="Engelberts J.P."/>
            <person name="Robbins S.J."/>
            <person name="De Goeij J.M."/>
            <person name="Aranda M."/>
            <person name="Bell S.C."/>
            <person name="Webster N.S."/>
        </authorList>
    </citation>
    <scope>NUCLEOTIDE SEQUENCE [LARGE SCALE GENOMIC DNA]</scope>
    <source>
        <strain evidence="2">SB0662_bin_43</strain>
    </source>
</reference>
<dbReference type="AlphaFoldDB" id="A0A845D9H0"/>
<feature type="transmembrane region" description="Helical" evidence="1">
    <location>
        <begin position="68"/>
        <end position="95"/>
    </location>
</feature>
<gene>
    <name evidence="2" type="ORF">F4X82_01305</name>
</gene>
<feature type="transmembrane region" description="Helical" evidence="1">
    <location>
        <begin position="7"/>
        <end position="25"/>
    </location>
</feature>
<dbReference type="PANTHER" id="PTHR37309">
    <property type="entry name" value="SLR0284 PROTEIN"/>
    <property type="match status" value="1"/>
</dbReference>
<comment type="caution">
    <text evidence="2">The sequence shown here is derived from an EMBL/GenBank/DDBJ whole genome shotgun (WGS) entry which is preliminary data.</text>
</comment>
<name>A0A845D9H0_9BACT</name>
<evidence type="ECO:0000313" key="3">
    <source>
        <dbReference type="Proteomes" id="UP000449092"/>
    </source>
</evidence>
<organism evidence="2 3">
    <name type="scientific">Candidatus Spechtbacteria bacterium SB0662_bin_43</name>
    <dbReference type="NCBI Taxonomy" id="2604897"/>
    <lineage>
        <taxon>Bacteria</taxon>
        <taxon>Candidatus Spechtiibacteriota</taxon>
    </lineage>
</organism>
<dbReference type="InterPro" id="IPR007165">
    <property type="entry name" value="Phage_holin_4_2"/>
</dbReference>